<dbReference type="GO" id="GO:0003723">
    <property type="term" value="F:RNA binding"/>
    <property type="evidence" value="ECO:0007669"/>
    <property type="project" value="UniProtKB-KW"/>
</dbReference>
<dbReference type="EMBL" id="AVOT02048159">
    <property type="protein sequence ID" value="MBW0543391.1"/>
    <property type="molecule type" value="Genomic_DNA"/>
</dbReference>
<dbReference type="GO" id="GO:0005634">
    <property type="term" value="C:nucleus"/>
    <property type="evidence" value="ECO:0007669"/>
    <property type="project" value="UniProtKB-ARBA"/>
</dbReference>
<dbReference type="Proteomes" id="UP000765509">
    <property type="component" value="Unassembled WGS sequence"/>
</dbReference>
<accession>A0A9Q3FNF2</accession>
<dbReference type="InterPro" id="IPR012337">
    <property type="entry name" value="RNaseH-like_sf"/>
</dbReference>
<dbReference type="PANTHER" id="PTHR37984:SF5">
    <property type="entry name" value="PROTEIN NYNRIN-LIKE"/>
    <property type="match status" value="1"/>
</dbReference>
<keyword evidence="1" id="KW-0694">RNA-binding</keyword>
<reference evidence="3" key="1">
    <citation type="submission" date="2021-03" db="EMBL/GenBank/DDBJ databases">
        <title>Draft genome sequence of rust myrtle Austropuccinia psidii MF-1, a brazilian biotype.</title>
        <authorList>
            <person name="Quecine M.C."/>
            <person name="Pachon D.M.R."/>
            <person name="Bonatelli M.L."/>
            <person name="Correr F.H."/>
            <person name="Franceschini L.M."/>
            <person name="Leite T.F."/>
            <person name="Margarido G.R.A."/>
            <person name="Almeida C.A."/>
            <person name="Ferrarezi J.A."/>
            <person name="Labate C.A."/>
        </authorList>
    </citation>
    <scope>NUCLEOTIDE SEQUENCE</scope>
    <source>
        <strain evidence="3">MF-1</strain>
    </source>
</reference>
<evidence type="ECO:0000313" key="3">
    <source>
        <dbReference type="EMBL" id="MBW0543391.1"/>
    </source>
</evidence>
<gene>
    <name evidence="3" type="ORF">O181_083106</name>
</gene>
<evidence type="ECO:0000256" key="1">
    <source>
        <dbReference type="ARBA" id="ARBA00022884"/>
    </source>
</evidence>
<dbReference type="AlphaFoldDB" id="A0A9Q3FNF2"/>
<dbReference type="InterPro" id="IPR036397">
    <property type="entry name" value="RNaseH_sf"/>
</dbReference>
<dbReference type="InterPro" id="IPR001584">
    <property type="entry name" value="Integrase_cat-core"/>
</dbReference>
<comment type="caution">
    <text evidence="3">The sequence shown here is derived from an EMBL/GenBank/DDBJ whole genome shotgun (WGS) entry which is preliminary data.</text>
</comment>
<feature type="domain" description="Integrase catalytic" evidence="2">
    <location>
        <begin position="46"/>
        <end position="144"/>
    </location>
</feature>
<protein>
    <recommendedName>
        <fullName evidence="2">Integrase catalytic domain-containing protein</fullName>
    </recommendedName>
</protein>
<dbReference type="Gene3D" id="3.30.420.10">
    <property type="entry name" value="Ribonuclease H-like superfamily/Ribonuclease H"/>
    <property type="match status" value="1"/>
</dbReference>
<dbReference type="InterPro" id="IPR050951">
    <property type="entry name" value="Retrovirus_Pol_polyprotein"/>
</dbReference>
<dbReference type="PANTHER" id="PTHR37984">
    <property type="entry name" value="PROTEIN CBG26694"/>
    <property type="match status" value="1"/>
</dbReference>
<dbReference type="Pfam" id="PF17921">
    <property type="entry name" value="Integrase_H2C2"/>
    <property type="match status" value="1"/>
</dbReference>
<keyword evidence="4" id="KW-1185">Reference proteome</keyword>
<sequence>MEIIKTCAWWPSWRKNVIEYCNSCDRCQKAHKATGKGFGLMIHIQEPSTPWEVVHTDWVSALQPGGDKGYNACLVIFDRYSKTPIFLPCHKDETAINTAVLIWNTAIRHTGLFKNIISHRDPRFTSALWSNLNKLLGTKLSFST</sequence>
<organism evidence="3 4">
    <name type="scientific">Austropuccinia psidii MF-1</name>
    <dbReference type="NCBI Taxonomy" id="1389203"/>
    <lineage>
        <taxon>Eukaryota</taxon>
        <taxon>Fungi</taxon>
        <taxon>Dikarya</taxon>
        <taxon>Basidiomycota</taxon>
        <taxon>Pucciniomycotina</taxon>
        <taxon>Pucciniomycetes</taxon>
        <taxon>Pucciniales</taxon>
        <taxon>Sphaerophragmiaceae</taxon>
        <taxon>Austropuccinia</taxon>
    </lineage>
</organism>
<name>A0A9Q3FNF2_9BASI</name>
<dbReference type="GO" id="GO:0015074">
    <property type="term" value="P:DNA integration"/>
    <property type="evidence" value="ECO:0007669"/>
    <property type="project" value="InterPro"/>
</dbReference>
<dbReference type="InterPro" id="IPR041588">
    <property type="entry name" value="Integrase_H2C2"/>
</dbReference>
<evidence type="ECO:0000259" key="2">
    <source>
        <dbReference type="PROSITE" id="PS50994"/>
    </source>
</evidence>
<dbReference type="SUPFAM" id="SSF53098">
    <property type="entry name" value="Ribonuclease H-like"/>
    <property type="match status" value="1"/>
</dbReference>
<dbReference type="OrthoDB" id="2273864at2759"/>
<dbReference type="PROSITE" id="PS50994">
    <property type="entry name" value="INTEGRASE"/>
    <property type="match status" value="1"/>
</dbReference>
<proteinExistence type="predicted"/>
<evidence type="ECO:0000313" key="4">
    <source>
        <dbReference type="Proteomes" id="UP000765509"/>
    </source>
</evidence>